<comment type="caution">
    <text evidence="7">The sequence shown here is derived from an EMBL/GenBank/DDBJ whole genome shotgun (WGS) entry which is preliminary data.</text>
</comment>
<feature type="compositionally biased region" description="Polar residues" evidence="6">
    <location>
        <begin position="102"/>
        <end position="115"/>
    </location>
</feature>
<feature type="region of interest" description="Disordered" evidence="6">
    <location>
        <begin position="616"/>
        <end position="669"/>
    </location>
</feature>
<evidence type="ECO:0000256" key="3">
    <source>
        <dbReference type="ARBA" id="ARBA00023054"/>
    </source>
</evidence>
<gene>
    <name evidence="7" type="ORF">fugu_019814</name>
</gene>
<evidence type="ECO:0000256" key="6">
    <source>
        <dbReference type="SAM" id="MobiDB-lite"/>
    </source>
</evidence>
<feature type="region of interest" description="Disordered" evidence="6">
    <location>
        <begin position="782"/>
        <end position="809"/>
    </location>
</feature>
<dbReference type="AlphaFoldDB" id="A0A4Z2BGF5"/>
<dbReference type="InterPro" id="IPR052116">
    <property type="entry name" value="Centro_Cilium_Assembly"/>
</dbReference>
<evidence type="ECO:0000256" key="1">
    <source>
        <dbReference type="ARBA" id="ARBA00004300"/>
    </source>
</evidence>
<dbReference type="GO" id="GO:0051660">
    <property type="term" value="P:establishment of centrosome localization"/>
    <property type="evidence" value="ECO:0007669"/>
    <property type="project" value="TreeGrafter"/>
</dbReference>
<keyword evidence="8" id="KW-1185">Reference proteome</keyword>
<keyword evidence="3 5" id="KW-0175">Coiled coil</keyword>
<dbReference type="GO" id="GO:0005794">
    <property type="term" value="C:Golgi apparatus"/>
    <property type="evidence" value="ECO:0007669"/>
    <property type="project" value="TreeGrafter"/>
</dbReference>
<keyword evidence="4" id="KW-0206">Cytoskeleton</keyword>
<evidence type="ECO:0000313" key="7">
    <source>
        <dbReference type="EMBL" id="TNM91434.1"/>
    </source>
</evidence>
<reference evidence="7 8" key="1">
    <citation type="submission" date="2019-04" db="EMBL/GenBank/DDBJ databases">
        <title>The sequence and de novo assembly of Takifugu bimaculatus genome using PacBio and Hi-C technologies.</title>
        <authorList>
            <person name="Xu P."/>
            <person name="Liu B."/>
            <person name="Zhou Z."/>
        </authorList>
    </citation>
    <scope>NUCLEOTIDE SEQUENCE [LARGE SCALE GENOMIC DNA]</scope>
    <source>
        <strain evidence="7">TB-2018</strain>
        <tissue evidence="7">Muscle</tissue>
    </source>
</reference>
<accession>A0A4Z2BGF5</accession>
<feature type="coiled-coil region" evidence="5">
    <location>
        <begin position="241"/>
        <end position="397"/>
    </location>
</feature>
<dbReference type="EMBL" id="SWLE01000015">
    <property type="protein sequence ID" value="TNM91434.1"/>
    <property type="molecule type" value="Genomic_DNA"/>
</dbReference>
<proteinExistence type="predicted"/>
<evidence type="ECO:0000256" key="4">
    <source>
        <dbReference type="ARBA" id="ARBA00023212"/>
    </source>
</evidence>
<dbReference type="GO" id="GO:0005813">
    <property type="term" value="C:centrosome"/>
    <property type="evidence" value="ECO:0007669"/>
    <property type="project" value="UniProtKB-SubCell"/>
</dbReference>
<dbReference type="InterPro" id="IPR013783">
    <property type="entry name" value="Ig-like_fold"/>
</dbReference>
<evidence type="ECO:0000313" key="8">
    <source>
        <dbReference type="Proteomes" id="UP000516260"/>
    </source>
</evidence>
<dbReference type="GO" id="GO:0005814">
    <property type="term" value="C:centriole"/>
    <property type="evidence" value="ECO:0007669"/>
    <property type="project" value="TreeGrafter"/>
</dbReference>
<sequence length="809" mass="93280">MAVKKSRSSSQESPGQMAFIRIYRGTKTSCSVGQAHLDNAHIDCSASNRPAVVFRIAAKNELGYGPATQIRWVQDPTKLRGSASKADVGAEADPDAADRFDMSSTAPNQSAQNMQPGLGRTAAMLGLSAQLGGREGELQKMLIDERIKSENFRTQYQSLKEETTRLQDEFLQAQNEIRHLLSDKQTLQHQMKLQAADFQKSLLAKSQRLEELQQQTMSPLQQEMLKAQMQQEMDAPVREMRLQLEEEIEKYKAEYYKLRYECLRLQSQADQQREEHARALESQRLRYQAEMSCLQTDKEALAARLQSSDQRSNDKKLEALMKERVQLKVRIQGLEAEVAELLAQKESLSQQAEKTQSIQNRRLTESQATLKSLEAERESVRLQLEKMQKELQLSNEESCQLTKRLHGAERQVTSLTCQVESLKFSHKQEVNNIKLEFTLSQGELEKERNKLQALIEGFQTEVELLRAEITQLKAALVEKEREMCRKVQSVRDEEFRRTVELQEEKLELEHHLSAMQQQASLKEAAAREQMADWEERLSSAKLREESASGELQRLRTELQQQRSQILEHQSHKVQMGELQQRNNKLEEELRNVSNSQEQLRETNKQLQGSLERVREELRTTQVQAERSQQEAERSQQEAERLLQHSQNQSLEEKRKLQQKYAEAKEKMQRAAAAQKKRKTMTETKERKLQNKVQLLEAKLETLELEVSAAKKTLSFCEQAHKRKLKDLLRRHGEFQRVLFEGGYSEAPGVVTSTSAFVSRAEELLANMPAEQHQDTSELWRRMEDLEHEQQQLKELNASAGPLTAPQQDL</sequence>
<dbReference type="GO" id="GO:0097539">
    <property type="term" value="C:ciliary transition fiber"/>
    <property type="evidence" value="ECO:0007669"/>
    <property type="project" value="TreeGrafter"/>
</dbReference>
<evidence type="ECO:0000256" key="5">
    <source>
        <dbReference type="SAM" id="Coils"/>
    </source>
</evidence>
<feature type="compositionally biased region" description="Basic and acidic residues" evidence="6">
    <location>
        <begin position="650"/>
        <end position="668"/>
    </location>
</feature>
<feature type="coiled-coil region" evidence="5">
    <location>
        <begin position="149"/>
        <end position="215"/>
    </location>
</feature>
<evidence type="ECO:0000256" key="2">
    <source>
        <dbReference type="ARBA" id="ARBA00022490"/>
    </source>
</evidence>
<comment type="subcellular location">
    <subcellularLocation>
        <location evidence="1">Cytoplasm</location>
        <location evidence="1">Cytoskeleton</location>
        <location evidence="1">Microtubule organizing center</location>
        <location evidence="1">Centrosome</location>
    </subcellularLocation>
</comment>
<feature type="compositionally biased region" description="Basic and acidic residues" evidence="6">
    <location>
        <begin position="782"/>
        <end position="791"/>
    </location>
</feature>
<protein>
    <submittedName>
        <fullName evidence="7">Uncharacterized protein</fullName>
    </submittedName>
</protein>
<dbReference type="PANTHER" id="PTHR23170:SF2">
    <property type="entry name" value="CENTROSOMAL PROTEIN OF 83 KDA"/>
    <property type="match status" value="1"/>
</dbReference>
<organism evidence="7 8">
    <name type="scientific">Takifugu bimaculatus</name>
    <dbReference type="NCBI Taxonomy" id="433685"/>
    <lineage>
        <taxon>Eukaryota</taxon>
        <taxon>Metazoa</taxon>
        <taxon>Chordata</taxon>
        <taxon>Craniata</taxon>
        <taxon>Vertebrata</taxon>
        <taxon>Euteleostomi</taxon>
        <taxon>Actinopterygii</taxon>
        <taxon>Neopterygii</taxon>
        <taxon>Teleostei</taxon>
        <taxon>Neoteleostei</taxon>
        <taxon>Acanthomorphata</taxon>
        <taxon>Eupercaria</taxon>
        <taxon>Tetraodontiformes</taxon>
        <taxon>Tetradontoidea</taxon>
        <taxon>Tetraodontidae</taxon>
        <taxon>Takifugu</taxon>
    </lineage>
</organism>
<feature type="region of interest" description="Disordered" evidence="6">
    <location>
        <begin position="591"/>
        <end position="610"/>
    </location>
</feature>
<feature type="compositionally biased region" description="Basic and acidic residues" evidence="6">
    <location>
        <begin position="627"/>
        <end position="642"/>
    </location>
</feature>
<dbReference type="Proteomes" id="UP000516260">
    <property type="component" value="Chromosome 22"/>
</dbReference>
<name>A0A4Z2BGF5_9TELE</name>
<feature type="region of interest" description="Disordered" evidence="6">
    <location>
        <begin position="82"/>
        <end position="116"/>
    </location>
</feature>
<dbReference type="GO" id="GO:0060271">
    <property type="term" value="P:cilium assembly"/>
    <property type="evidence" value="ECO:0007669"/>
    <property type="project" value="TreeGrafter"/>
</dbReference>
<dbReference type="Gene3D" id="2.60.40.10">
    <property type="entry name" value="Immunoglobulins"/>
    <property type="match status" value="1"/>
</dbReference>
<keyword evidence="2" id="KW-0963">Cytoplasm</keyword>
<dbReference type="PANTHER" id="PTHR23170">
    <property type="entry name" value="NY-REN-58 ANTIGEN"/>
    <property type="match status" value="1"/>
</dbReference>